<feature type="region of interest" description="Disordered" evidence="1">
    <location>
        <begin position="1"/>
        <end position="32"/>
    </location>
</feature>
<name>E9GAX1_DAPPU</name>
<dbReference type="AlphaFoldDB" id="E9GAX1"/>
<dbReference type="Pfam" id="PF16077">
    <property type="entry name" value="Spaetzle"/>
    <property type="match status" value="1"/>
</dbReference>
<dbReference type="Gene3D" id="2.10.90.10">
    <property type="entry name" value="Cystine-knot cytokines"/>
    <property type="match status" value="1"/>
</dbReference>
<organism evidence="3 4">
    <name type="scientific">Daphnia pulex</name>
    <name type="common">Water flea</name>
    <dbReference type="NCBI Taxonomy" id="6669"/>
    <lineage>
        <taxon>Eukaryota</taxon>
        <taxon>Metazoa</taxon>
        <taxon>Ecdysozoa</taxon>
        <taxon>Arthropoda</taxon>
        <taxon>Crustacea</taxon>
        <taxon>Branchiopoda</taxon>
        <taxon>Diplostraca</taxon>
        <taxon>Cladocera</taxon>
        <taxon>Anomopoda</taxon>
        <taxon>Daphniidae</taxon>
        <taxon>Daphnia</taxon>
    </lineage>
</organism>
<evidence type="ECO:0000313" key="4">
    <source>
        <dbReference type="Proteomes" id="UP000000305"/>
    </source>
</evidence>
<feature type="compositionally biased region" description="Basic residues" evidence="1">
    <location>
        <begin position="16"/>
        <end position="30"/>
    </location>
</feature>
<dbReference type="SUPFAM" id="SSF57501">
    <property type="entry name" value="Cystine-knot cytokines"/>
    <property type="match status" value="1"/>
</dbReference>
<dbReference type="HOGENOM" id="CLU_987844_0_0_1"/>
<dbReference type="InterPro" id="IPR052876">
    <property type="entry name" value="Insect_Hormone_Regulators"/>
</dbReference>
<dbReference type="PANTHER" id="PTHR39940">
    <property type="entry name" value="PROTHORACICOTROPIC HORMONE, ISOFORM F"/>
    <property type="match status" value="1"/>
</dbReference>
<feature type="region of interest" description="Disordered" evidence="1">
    <location>
        <begin position="96"/>
        <end position="136"/>
    </location>
</feature>
<gene>
    <name evidence="3" type="ORF">DAPPUDRAFT_100622</name>
</gene>
<evidence type="ECO:0000256" key="1">
    <source>
        <dbReference type="SAM" id="MobiDB-lite"/>
    </source>
</evidence>
<dbReference type="EMBL" id="GL732537">
    <property type="protein sequence ID" value="EFX83333.1"/>
    <property type="molecule type" value="Genomic_DNA"/>
</dbReference>
<protein>
    <recommendedName>
        <fullName evidence="2">Spaetzle domain-containing protein</fullName>
    </recommendedName>
</protein>
<dbReference type="OrthoDB" id="6381819at2759"/>
<dbReference type="Proteomes" id="UP000000305">
    <property type="component" value="Unassembled WGS sequence"/>
</dbReference>
<feature type="domain" description="Spaetzle" evidence="2">
    <location>
        <begin position="184"/>
        <end position="279"/>
    </location>
</feature>
<dbReference type="GO" id="GO:0005102">
    <property type="term" value="F:signaling receptor binding"/>
    <property type="evidence" value="ECO:0000318"/>
    <property type="project" value="GO_Central"/>
</dbReference>
<reference evidence="3 4" key="1">
    <citation type="journal article" date="2011" name="Science">
        <title>The ecoresponsive genome of Daphnia pulex.</title>
        <authorList>
            <person name="Colbourne J.K."/>
            <person name="Pfrender M.E."/>
            <person name="Gilbert D."/>
            <person name="Thomas W.K."/>
            <person name="Tucker A."/>
            <person name="Oakley T.H."/>
            <person name="Tokishita S."/>
            <person name="Aerts A."/>
            <person name="Arnold G.J."/>
            <person name="Basu M.K."/>
            <person name="Bauer D.J."/>
            <person name="Caceres C.E."/>
            <person name="Carmel L."/>
            <person name="Casola C."/>
            <person name="Choi J.H."/>
            <person name="Detter J.C."/>
            <person name="Dong Q."/>
            <person name="Dusheyko S."/>
            <person name="Eads B.D."/>
            <person name="Frohlich T."/>
            <person name="Geiler-Samerotte K.A."/>
            <person name="Gerlach D."/>
            <person name="Hatcher P."/>
            <person name="Jogdeo S."/>
            <person name="Krijgsveld J."/>
            <person name="Kriventseva E.V."/>
            <person name="Kultz D."/>
            <person name="Laforsch C."/>
            <person name="Lindquist E."/>
            <person name="Lopez J."/>
            <person name="Manak J.R."/>
            <person name="Muller J."/>
            <person name="Pangilinan J."/>
            <person name="Patwardhan R.P."/>
            <person name="Pitluck S."/>
            <person name="Pritham E.J."/>
            <person name="Rechtsteiner A."/>
            <person name="Rho M."/>
            <person name="Rogozin I.B."/>
            <person name="Sakarya O."/>
            <person name="Salamov A."/>
            <person name="Schaack S."/>
            <person name="Shapiro H."/>
            <person name="Shiga Y."/>
            <person name="Skalitzky C."/>
            <person name="Smith Z."/>
            <person name="Souvorov A."/>
            <person name="Sung W."/>
            <person name="Tang Z."/>
            <person name="Tsuchiya D."/>
            <person name="Tu H."/>
            <person name="Vos H."/>
            <person name="Wang M."/>
            <person name="Wolf Y.I."/>
            <person name="Yamagata H."/>
            <person name="Yamada T."/>
            <person name="Ye Y."/>
            <person name="Shaw J.R."/>
            <person name="Andrews J."/>
            <person name="Crease T.J."/>
            <person name="Tang H."/>
            <person name="Lucas S.M."/>
            <person name="Robertson H.M."/>
            <person name="Bork P."/>
            <person name="Koonin E.V."/>
            <person name="Zdobnov E.M."/>
            <person name="Grigoriev I.V."/>
            <person name="Lynch M."/>
            <person name="Boore J.L."/>
        </authorList>
    </citation>
    <scope>NUCLEOTIDE SEQUENCE [LARGE SCALE GENOMIC DNA]</scope>
</reference>
<dbReference type="eggNOG" id="ENOG502S56H">
    <property type="taxonomic scope" value="Eukaryota"/>
</dbReference>
<sequence length="282" mass="31682">MLVTAAVARSSSSHKEGKRHHHPQQPKSHKATAAVDLARQLDRSWNNITTKSGKKRMCVHLEKEEKPLPLPVERISCGGDVWPCPRLRCESRFPMMDGEEGMTTSQLPERSIGGSKRKKTGSGGGKSKQQQEWGKKHKRKLASLLSLAEQDRKLSLMHLPRLPAATTTSARFAAEKSHSTGLECCPTVVEMVQPSGGTNMEGHVVELYRHGDLDQRIYEHSCRPDVLNQPCRFVEKLLRPLSRCVQQFSFTYAVVSDHPAGEEWRLDYIRIRNGCSCEIQPP</sequence>
<dbReference type="InterPro" id="IPR029034">
    <property type="entry name" value="Cystine-knot_cytokine"/>
</dbReference>
<evidence type="ECO:0000259" key="2">
    <source>
        <dbReference type="Pfam" id="PF16077"/>
    </source>
</evidence>
<dbReference type="InParanoid" id="E9GAX1"/>
<accession>E9GAX1</accession>
<proteinExistence type="predicted"/>
<evidence type="ECO:0000313" key="3">
    <source>
        <dbReference type="EMBL" id="EFX83333.1"/>
    </source>
</evidence>
<dbReference type="KEGG" id="dpx:DAPPUDRAFT_100622"/>
<keyword evidence="4" id="KW-1185">Reference proteome</keyword>
<dbReference type="PANTHER" id="PTHR39940:SF1">
    <property type="entry name" value="PROTHORACICOTROPIC HORMONE, ISOFORM F"/>
    <property type="match status" value="1"/>
</dbReference>
<dbReference type="InterPro" id="IPR032104">
    <property type="entry name" value="Spaetzle"/>
</dbReference>